<reference evidence="2 3" key="1">
    <citation type="journal article" date="2013" name="PLoS Genet.">
        <title>The genome and development-dependent transcriptomes of Pyronema confluens: a window into fungal evolution.</title>
        <authorList>
            <person name="Traeger S."/>
            <person name="Altegoer F."/>
            <person name="Freitag M."/>
            <person name="Gabaldon T."/>
            <person name="Kempken F."/>
            <person name="Kumar A."/>
            <person name="Marcet-Houben M."/>
            <person name="Poggeler S."/>
            <person name="Stajich J.E."/>
            <person name="Nowrousian M."/>
        </authorList>
    </citation>
    <scope>NUCLEOTIDE SEQUENCE [LARGE SCALE GENOMIC DNA]</scope>
    <source>
        <strain evidence="3">CBS 100304</strain>
        <tissue evidence="2">Vegetative mycelium</tissue>
    </source>
</reference>
<gene>
    <name evidence="2" type="ORF">PCON_04861</name>
</gene>
<feature type="region of interest" description="Disordered" evidence="1">
    <location>
        <begin position="145"/>
        <end position="237"/>
    </location>
</feature>
<sequence>MFNRRPSLTPQSPSTRLLSRSGTRSGTRQGTRQGPAGHVGLAGPAFLDLRLETPDTGTSFADDMGGMFPELMTSLRPGTKRGGGGETDEDADSDGSGGGAGAWKRMRMSVSGEGGVGSRRGSAVSRVLEREEQVQKVDMMEVLREKGSCEMKDGGVTTIPSSPSSRSPSCPSSPSSAARAWWGPSQETAIMTKNPPTNASTKNRPTSPEISPLSSFNPHGQVWRLEPPQRPLSDGSTYESAYASLNSRYGGPSEFAAANERERDERNAANRGAAYRDSYGSASNYGSTNSRYGGGQQDQLDRVKSASTAISGMAGMEGPGTTGAPDCTPISMHGMEDMQGMLEVDQQPAGIPLGYEFQANQGQEQPKKQRGMMANFGHWLKKKAKLGKYRKKSRSE</sequence>
<accession>U4KZX5</accession>
<feature type="region of interest" description="Disordered" evidence="1">
    <location>
        <begin position="70"/>
        <end position="103"/>
    </location>
</feature>
<feature type="region of interest" description="Disordered" evidence="1">
    <location>
        <begin position="1"/>
        <end position="41"/>
    </location>
</feature>
<proteinExistence type="predicted"/>
<keyword evidence="3" id="KW-1185">Reference proteome</keyword>
<feature type="compositionally biased region" description="Polar residues" evidence="1">
    <location>
        <begin position="1"/>
        <end position="13"/>
    </location>
</feature>
<dbReference type="OrthoDB" id="10547920at2759"/>
<protein>
    <submittedName>
        <fullName evidence="2">Uncharacterized protein</fullName>
    </submittedName>
</protein>
<feature type="compositionally biased region" description="Polar residues" evidence="1">
    <location>
        <begin position="280"/>
        <end position="291"/>
    </location>
</feature>
<organism evidence="2 3">
    <name type="scientific">Pyronema omphalodes (strain CBS 100304)</name>
    <name type="common">Pyronema confluens</name>
    <dbReference type="NCBI Taxonomy" id="1076935"/>
    <lineage>
        <taxon>Eukaryota</taxon>
        <taxon>Fungi</taxon>
        <taxon>Dikarya</taxon>
        <taxon>Ascomycota</taxon>
        <taxon>Pezizomycotina</taxon>
        <taxon>Pezizomycetes</taxon>
        <taxon>Pezizales</taxon>
        <taxon>Pyronemataceae</taxon>
        <taxon>Pyronema</taxon>
    </lineage>
</organism>
<feature type="compositionally biased region" description="Low complexity" evidence="1">
    <location>
        <begin position="14"/>
        <end position="34"/>
    </location>
</feature>
<feature type="compositionally biased region" description="Polar residues" evidence="1">
    <location>
        <begin position="185"/>
        <end position="218"/>
    </location>
</feature>
<feature type="compositionally biased region" description="Low complexity" evidence="1">
    <location>
        <begin position="160"/>
        <end position="176"/>
    </location>
</feature>
<dbReference type="EMBL" id="HF935243">
    <property type="protein sequence ID" value="CCX05274.1"/>
    <property type="molecule type" value="Genomic_DNA"/>
</dbReference>
<evidence type="ECO:0000256" key="1">
    <source>
        <dbReference type="SAM" id="MobiDB-lite"/>
    </source>
</evidence>
<dbReference type="Proteomes" id="UP000018144">
    <property type="component" value="Unassembled WGS sequence"/>
</dbReference>
<feature type="region of interest" description="Disordered" evidence="1">
    <location>
        <begin position="249"/>
        <end position="304"/>
    </location>
</feature>
<dbReference type="AlphaFoldDB" id="U4KZX5"/>
<evidence type="ECO:0000313" key="3">
    <source>
        <dbReference type="Proteomes" id="UP000018144"/>
    </source>
</evidence>
<evidence type="ECO:0000313" key="2">
    <source>
        <dbReference type="EMBL" id="CCX05274.1"/>
    </source>
</evidence>
<feature type="compositionally biased region" description="Basic and acidic residues" evidence="1">
    <location>
        <begin position="259"/>
        <end position="268"/>
    </location>
</feature>
<name>U4KZX5_PYROM</name>